<feature type="transmembrane region" description="Helical" evidence="5">
    <location>
        <begin position="312"/>
        <end position="329"/>
    </location>
</feature>
<evidence type="ECO:0000313" key="8">
    <source>
        <dbReference type="Proteomes" id="UP000634529"/>
    </source>
</evidence>
<evidence type="ECO:0000313" key="7">
    <source>
        <dbReference type="EMBL" id="MBD8500995.1"/>
    </source>
</evidence>
<reference evidence="7 8" key="1">
    <citation type="submission" date="2020-09" db="EMBL/GenBank/DDBJ databases">
        <title>Paenibacillus sp. CAU 1523 isolated from sand of Haeundae Beach.</title>
        <authorList>
            <person name="Kim W."/>
        </authorList>
    </citation>
    <scope>NUCLEOTIDE SEQUENCE [LARGE SCALE GENOMIC DNA]</scope>
    <source>
        <strain evidence="7 8">CAU 1523</strain>
    </source>
</reference>
<feature type="transmembrane region" description="Helical" evidence="5">
    <location>
        <begin position="84"/>
        <end position="103"/>
    </location>
</feature>
<name>A0ABR9B3S4_9BACL</name>
<evidence type="ECO:0000256" key="1">
    <source>
        <dbReference type="ARBA" id="ARBA00004141"/>
    </source>
</evidence>
<evidence type="ECO:0000256" key="2">
    <source>
        <dbReference type="ARBA" id="ARBA00022692"/>
    </source>
</evidence>
<feature type="transmembrane region" description="Helical" evidence="5">
    <location>
        <begin position="21"/>
        <end position="41"/>
    </location>
</feature>
<dbReference type="Pfam" id="PF04932">
    <property type="entry name" value="Wzy_C"/>
    <property type="match status" value="1"/>
</dbReference>
<keyword evidence="4 5" id="KW-0472">Membrane</keyword>
<evidence type="ECO:0000256" key="5">
    <source>
        <dbReference type="SAM" id="Phobius"/>
    </source>
</evidence>
<feature type="transmembrane region" description="Helical" evidence="5">
    <location>
        <begin position="198"/>
        <end position="219"/>
    </location>
</feature>
<dbReference type="InterPro" id="IPR051533">
    <property type="entry name" value="WaaL-like"/>
</dbReference>
<dbReference type="InterPro" id="IPR007016">
    <property type="entry name" value="O-antigen_ligase-rel_domated"/>
</dbReference>
<comment type="caution">
    <text evidence="7">The sequence shown here is derived from an EMBL/GenBank/DDBJ whole genome shotgun (WGS) entry which is preliminary data.</text>
</comment>
<proteinExistence type="predicted"/>
<dbReference type="Gene3D" id="1.25.40.10">
    <property type="entry name" value="Tetratricopeptide repeat domain"/>
    <property type="match status" value="1"/>
</dbReference>
<dbReference type="PANTHER" id="PTHR37422:SF13">
    <property type="entry name" value="LIPOPOLYSACCHARIDE BIOSYNTHESIS PROTEIN PA4999-RELATED"/>
    <property type="match status" value="1"/>
</dbReference>
<comment type="subcellular location">
    <subcellularLocation>
        <location evidence="1">Membrane</location>
        <topology evidence="1">Multi-pass membrane protein</topology>
    </subcellularLocation>
</comment>
<feature type="transmembrane region" description="Helical" evidence="5">
    <location>
        <begin position="485"/>
        <end position="501"/>
    </location>
</feature>
<dbReference type="Proteomes" id="UP000634529">
    <property type="component" value="Unassembled WGS sequence"/>
</dbReference>
<dbReference type="RefSeq" id="WP_192027211.1">
    <property type="nucleotide sequence ID" value="NZ_JACYTN010000033.1"/>
</dbReference>
<feature type="transmembrane region" description="Helical" evidence="5">
    <location>
        <begin position="507"/>
        <end position="525"/>
    </location>
</feature>
<feature type="transmembrane region" description="Helical" evidence="5">
    <location>
        <begin position="250"/>
        <end position="266"/>
    </location>
</feature>
<dbReference type="EMBL" id="JACYTN010000033">
    <property type="protein sequence ID" value="MBD8500995.1"/>
    <property type="molecule type" value="Genomic_DNA"/>
</dbReference>
<feature type="transmembrane region" description="Helical" evidence="5">
    <location>
        <begin position="140"/>
        <end position="159"/>
    </location>
</feature>
<evidence type="ECO:0000256" key="3">
    <source>
        <dbReference type="ARBA" id="ARBA00022989"/>
    </source>
</evidence>
<feature type="domain" description="O-antigen ligase-related" evidence="6">
    <location>
        <begin position="307"/>
        <end position="460"/>
    </location>
</feature>
<keyword evidence="8" id="KW-1185">Reference proteome</keyword>
<feature type="transmembrane region" description="Helical" evidence="5">
    <location>
        <begin position="226"/>
        <end position="244"/>
    </location>
</feature>
<evidence type="ECO:0000259" key="6">
    <source>
        <dbReference type="Pfam" id="PF04932"/>
    </source>
</evidence>
<evidence type="ECO:0000256" key="4">
    <source>
        <dbReference type="ARBA" id="ARBA00023136"/>
    </source>
</evidence>
<keyword evidence="2 5" id="KW-0812">Transmembrane</keyword>
<sequence>MSTYGYVNPSSNGGKDSISRPWIMVGIVVLFLIWSPFRTALFNGQISSFEEPIYAAVLFSAILGFVMIPTIAKQFKWTSQRDTLMLLIFLLPISYGVSLINAASSYLAVNMLLIMTLYALFFVASSIITQDGVLNRIISITLIATSYMIVLFGLLHWLGNGPSVTSLVKWLGVPLSLDGQVYHDAVMSDSNGARLTSVFQYANTYAAYIMAFLFAALYLIGTDKKWWGRGIHSLMLVPMILSIFLTLSRGGLVLLPVVFVVLLLFLKPHRQIIWIVHLLISGIATILILNPVTELGLQLQQTFNTGQSLSGWAYILVASLISAALTLAVERWVTPLLEQKLSRLSARKASSFFIPVGGVVLGTIVIALLAGTSAKNILPENIKVRFENINFEQHSVLERITFYKDSAKVIADYPLIGAGGGAWAALYEEYQNNPYTSRQAHSFFMQYAVEVGLIGFILFMGILIYIYTQYIRSYIRASEEKRENYFLYFIIATSILVHSLMDFNMSYVFIGVLVFISLGAMTAAIDDKPLKRFTWQPKKVRIVFSSIIGVLSLTLLITASVFISAANGHAQAHETAQNSNNFNEIIEPLDKALSIRPTHPDYVRFKTSLLVQVYQQTQDDAYFNEAKDLLLSTLEHEPSNRNLWNQLVSVYASKGMEKEIYEIFHQNKERYAWQLEWYEEYMKISSRLGYVSLENEEEKKKYLSSTLQALKHIEQGMEHLKTLPKGQLQGDPFHITNKVALYAGQAYYLLGQTQEAHDIMKPHLQVDLKDQTNRELMRWYLASVQKLGLKDEANLASLLTADPNEQAQLDSLVNLKLN</sequence>
<feature type="transmembrane region" description="Helical" evidence="5">
    <location>
        <begin position="53"/>
        <end position="72"/>
    </location>
</feature>
<organism evidence="7 8">
    <name type="scientific">Paenibacillus arenosi</name>
    <dbReference type="NCBI Taxonomy" id="2774142"/>
    <lineage>
        <taxon>Bacteria</taxon>
        <taxon>Bacillati</taxon>
        <taxon>Bacillota</taxon>
        <taxon>Bacilli</taxon>
        <taxon>Bacillales</taxon>
        <taxon>Paenibacillaceae</taxon>
        <taxon>Paenibacillus</taxon>
    </lineage>
</organism>
<accession>A0ABR9B3S4</accession>
<dbReference type="SUPFAM" id="SSF48439">
    <property type="entry name" value="Protein prenylyltransferase"/>
    <property type="match status" value="1"/>
</dbReference>
<feature type="transmembrane region" description="Helical" evidence="5">
    <location>
        <begin position="546"/>
        <end position="566"/>
    </location>
</feature>
<feature type="transmembrane region" description="Helical" evidence="5">
    <location>
        <begin position="273"/>
        <end position="292"/>
    </location>
</feature>
<dbReference type="GO" id="GO:0016874">
    <property type="term" value="F:ligase activity"/>
    <property type="evidence" value="ECO:0007669"/>
    <property type="project" value="UniProtKB-KW"/>
</dbReference>
<feature type="transmembrane region" description="Helical" evidence="5">
    <location>
        <begin position="444"/>
        <end position="465"/>
    </location>
</feature>
<feature type="transmembrane region" description="Helical" evidence="5">
    <location>
        <begin position="109"/>
        <end position="128"/>
    </location>
</feature>
<dbReference type="InterPro" id="IPR011990">
    <property type="entry name" value="TPR-like_helical_dom_sf"/>
</dbReference>
<dbReference type="PANTHER" id="PTHR37422">
    <property type="entry name" value="TEICHURONIC ACID BIOSYNTHESIS PROTEIN TUAE"/>
    <property type="match status" value="1"/>
</dbReference>
<feature type="transmembrane region" description="Helical" evidence="5">
    <location>
        <begin position="350"/>
        <end position="370"/>
    </location>
</feature>
<gene>
    <name evidence="7" type="ORF">IFO66_22160</name>
</gene>
<keyword evidence="7" id="KW-0436">Ligase</keyword>
<protein>
    <submittedName>
        <fullName evidence="7">O-antigen ligase family protein</fullName>
    </submittedName>
</protein>
<keyword evidence="3 5" id="KW-1133">Transmembrane helix</keyword>